<dbReference type="Proteomes" id="UP000070444">
    <property type="component" value="Unassembled WGS sequence"/>
</dbReference>
<gene>
    <name evidence="2" type="ORF">CONCODRAFT_74494</name>
</gene>
<keyword evidence="1" id="KW-0175">Coiled coil</keyword>
<evidence type="ECO:0000313" key="2">
    <source>
        <dbReference type="EMBL" id="KXN65047.1"/>
    </source>
</evidence>
<proteinExistence type="predicted"/>
<evidence type="ECO:0000256" key="1">
    <source>
        <dbReference type="SAM" id="Coils"/>
    </source>
</evidence>
<evidence type="ECO:0000313" key="3">
    <source>
        <dbReference type="Proteomes" id="UP000070444"/>
    </source>
</evidence>
<reference evidence="2 3" key="1">
    <citation type="journal article" date="2015" name="Genome Biol. Evol.">
        <title>Phylogenomic analyses indicate that early fungi evolved digesting cell walls of algal ancestors of land plants.</title>
        <authorList>
            <person name="Chang Y."/>
            <person name="Wang S."/>
            <person name="Sekimoto S."/>
            <person name="Aerts A.L."/>
            <person name="Choi C."/>
            <person name="Clum A."/>
            <person name="LaButti K.M."/>
            <person name="Lindquist E.A."/>
            <person name="Yee Ngan C."/>
            <person name="Ohm R.A."/>
            <person name="Salamov A.A."/>
            <person name="Grigoriev I.V."/>
            <person name="Spatafora J.W."/>
            <person name="Berbee M.L."/>
        </authorList>
    </citation>
    <scope>NUCLEOTIDE SEQUENCE [LARGE SCALE GENOMIC DNA]</scope>
    <source>
        <strain evidence="2 3">NRRL 28638</strain>
    </source>
</reference>
<feature type="coiled-coil region" evidence="1">
    <location>
        <begin position="146"/>
        <end position="173"/>
    </location>
</feature>
<dbReference type="EMBL" id="KQ965005">
    <property type="protein sequence ID" value="KXN65047.1"/>
    <property type="molecule type" value="Genomic_DNA"/>
</dbReference>
<sequence>MRQYILEEFPAPRNISGEELPSHMQKEIFPPGTVVTAILTSREDRVPPEVSWCSTKIDIELVNPKPKIPYQEELFFRIIEYLLPPRDRYLVERVDKPNLVCLPTHQEDKEVDIVLNEEMLEALMGEELWDGLRIRKNNSRILKKSLEANEISVEEYSNRIDAIQEEYNKAKELARKKYNLGQNVKTRCRLCTHSYVITKSEFLKVGDTMTIKRKNIHFIKDIIPTKIIFDIPRYLTTWSGNLLPPSARNYISIGHLVRCGIRIGDDCGAFYFVLVDRLPDDQFLGVFVSLYVMDDFWYNYVGTYSVIKKEYVSEIPHDFMENKPIQSVIEKLKRNYGLTVTGYTAFED</sequence>
<dbReference type="OrthoDB" id="10629247at2759"/>
<accession>A0A137NQK9</accession>
<organism evidence="2 3">
    <name type="scientific">Conidiobolus coronatus (strain ATCC 28846 / CBS 209.66 / NRRL 28638)</name>
    <name type="common">Delacroixia coronata</name>
    <dbReference type="NCBI Taxonomy" id="796925"/>
    <lineage>
        <taxon>Eukaryota</taxon>
        <taxon>Fungi</taxon>
        <taxon>Fungi incertae sedis</taxon>
        <taxon>Zoopagomycota</taxon>
        <taxon>Entomophthoromycotina</taxon>
        <taxon>Entomophthoromycetes</taxon>
        <taxon>Entomophthorales</taxon>
        <taxon>Ancylistaceae</taxon>
        <taxon>Conidiobolus</taxon>
    </lineage>
</organism>
<keyword evidence="3" id="KW-1185">Reference proteome</keyword>
<protein>
    <submittedName>
        <fullName evidence="2">Uncharacterized protein</fullName>
    </submittedName>
</protein>
<dbReference type="AlphaFoldDB" id="A0A137NQK9"/>
<name>A0A137NQK9_CONC2</name>